<name>A0A0F6RK78_MICAE</name>
<accession>A0A0F6RK78</accession>
<gene>
    <name evidence="1" type="ORF">MYAER_1237</name>
</gene>
<organism evidence="1 2">
    <name type="scientific">Microcystis aeruginosa NIES-2549</name>
    <dbReference type="NCBI Taxonomy" id="1641812"/>
    <lineage>
        <taxon>Bacteria</taxon>
        <taxon>Bacillati</taxon>
        <taxon>Cyanobacteriota</taxon>
        <taxon>Cyanophyceae</taxon>
        <taxon>Oscillatoriophycideae</taxon>
        <taxon>Chroococcales</taxon>
        <taxon>Microcystaceae</taxon>
        <taxon>Microcystis</taxon>
    </lineage>
</organism>
<evidence type="ECO:0000313" key="1">
    <source>
        <dbReference type="EMBL" id="AKE63595.1"/>
    </source>
</evidence>
<dbReference type="Proteomes" id="UP000034103">
    <property type="component" value="Chromosome"/>
</dbReference>
<protein>
    <submittedName>
        <fullName evidence="1">Mobile element protein</fullName>
    </submittedName>
</protein>
<dbReference type="EMBL" id="CP011304">
    <property type="protein sequence ID" value="AKE63595.1"/>
    <property type="molecule type" value="Genomic_DNA"/>
</dbReference>
<sequence length="53" mass="6422">MWELSQKIGADFYFATTYHFWERGLNDNTNELFKIVKPEEVEIAVNFIKIRRI</sequence>
<dbReference type="PATRIC" id="fig|1641812.3.peg.1279"/>
<evidence type="ECO:0000313" key="2">
    <source>
        <dbReference type="Proteomes" id="UP000034103"/>
    </source>
</evidence>
<dbReference type="AlphaFoldDB" id="A0A0F6RK78"/>
<dbReference type="HOGENOM" id="CLU_3063391_0_0_3"/>
<reference evidence="1 2" key="1">
    <citation type="journal article" date="2015" name="Genome Announc.">
        <title>Complete Genome Sequence of Microcystis aeruginosa NIES-2549, a Bloom-Forming Cyanobacterium from Lake Kasumigaura, Japan.</title>
        <authorList>
            <person name="Yamaguchi H."/>
            <person name="Suzuki S."/>
            <person name="Tanabe Y."/>
            <person name="Osana Y."/>
            <person name="Shimura Y."/>
            <person name="Ishida K."/>
            <person name="Kawachi M."/>
        </authorList>
    </citation>
    <scope>NUCLEOTIDE SEQUENCE [LARGE SCALE GENOMIC DNA]</scope>
    <source>
        <strain evidence="1 2">NIES-2549</strain>
    </source>
</reference>
<proteinExistence type="predicted"/>